<proteinExistence type="predicted"/>
<gene>
    <name evidence="1" type="ORF">C1S78_026245</name>
    <name evidence="2" type="ORF">C1S78_26205</name>
</gene>
<evidence type="ECO:0000313" key="3">
    <source>
        <dbReference type="Proteomes" id="UP000309231"/>
    </source>
</evidence>
<name>A0A8H2JG25_MYCMU</name>
<evidence type="ECO:0000313" key="1">
    <source>
        <dbReference type="EMBL" id="QPG68876.1"/>
    </source>
</evidence>
<dbReference type="GeneID" id="76728461"/>
<organism evidence="2">
    <name type="scientific">Mycolicibacterium mucogenicum DSM 44124</name>
    <dbReference type="NCBI Taxonomy" id="1226753"/>
    <lineage>
        <taxon>Bacteria</taxon>
        <taxon>Bacillati</taxon>
        <taxon>Actinomycetota</taxon>
        <taxon>Actinomycetes</taxon>
        <taxon>Mycobacteriales</taxon>
        <taxon>Mycobacteriaceae</taxon>
        <taxon>Mycolicibacterium</taxon>
    </lineage>
</organism>
<dbReference type="RefSeq" id="WP_053855280.1">
    <property type="nucleotide sequence ID" value="NZ_ANBS01000024.1"/>
</dbReference>
<sequence>MERPKSCQPERVVIDHVRNVVEIDGEPVPYWIAEGGPTTEPLGEGETETLVKFECFVIAKDVQIIGKPREHAAR</sequence>
<accession>A0A8H2JG25</accession>
<dbReference type="Proteomes" id="UP000309231">
    <property type="component" value="Chromosome"/>
</dbReference>
<evidence type="ECO:0000313" key="2">
    <source>
        <dbReference type="EMBL" id="TLH55402.1"/>
    </source>
</evidence>
<keyword evidence="3" id="KW-1185">Reference proteome</keyword>
<dbReference type="EMBL" id="POTL01000001">
    <property type="protein sequence ID" value="TLH55402.1"/>
    <property type="molecule type" value="Genomic_DNA"/>
</dbReference>
<dbReference type="AlphaFoldDB" id="A0A8H2JG25"/>
<reference evidence="1 3" key="3">
    <citation type="journal article" date="2019" name="Sci. Rep.">
        <title>Insight into the biology of Mycobacterium mucogenicum and Mycobacterium neoaurum clade members.</title>
        <authorList>
            <person name="Behra P.R.K."/>
            <person name="Pettersson B.M.F."/>
            <person name="Ramesh M."/>
            <person name="Dasgupta S."/>
            <person name="Kirsebom L.A."/>
        </authorList>
    </citation>
    <scope>NUCLEOTIDE SEQUENCE [LARGE SCALE GENOMIC DNA]</scope>
    <source>
        <strain evidence="1 3">DSM 44124</strain>
    </source>
</reference>
<reference evidence="1 3" key="2">
    <citation type="journal article" date="2019" name="BMC Evol. Biol.">
        <title>Comparative genomics of Mycobacterium mucogenicum and Mycobacterium neoaurum clade members emphasizing tRNA and non-coding RNA.</title>
        <authorList>
            <person name="Behra P.R.K."/>
            <person name="Pettersson B.M.F."/>
            <person name="Das S."/>
            <person name="Dasgupta S."/>
            <person name="Kirsebom L.A."/>
        </authorList>
    </citation>
    <scope>NUCLEOTIDE SEQUENCE [LARGE SCALE GENOMIC DNA]</scope>
    <source>
        <strain evidence="1 3">DSM 44124</strain>
    </source>
</reference>
<dbReference type="EMBL" id="CP062008">
    <property type="protein sequence ID" value="QPG68876.1"/>
    <property type="molecule type" value="Genomic_DNA"/>
</dbReference>
<protein>
    <submittedName>
        <fullName evidence="2">Uncharacterized protein</fullName>
    </submittedName>
</protein>
<dbReference type="KEGG" id="mmuc:C1S78_026245"/>
<reference evidence="2" key="1">
    <citation type="submission" date="2018-01" db="EMBL/GenBank/DDBJ databases">
        <title>Comparative genomics of Mycobacterium mucogenicum and Mycobacterium neoaurum clade members emphasizing tRNA and non-coding RNA.</title>
        <authorList>
            <person name="Behra P.R.K."/>
            <person name="Pettersson B.M.F."/>
            <person name="Das S."/>
            <person name="Dasgupta S."/>
            <person name="Kirsebom L.A."/>
        </authorList>
    </citation>
    <scope>NUCLEOTIDE SEQUENCE</scope>
    <source>
        <strain evidence="2">DSM 44124</strain>
    </source>
</reference>